<proteinExistence type="predicted"/>
<feature type="compositionally biased region" description="Basic and acidic residues" evidence="1">
    <location>
        <begin position="1"/>
        <end position="10"/>
    </location>
</feature>
<dbReference type="EMBL" id="LAZR01006399">
    <property type="protein sequence ID" value="KKM92385.1"/>
    <property type="molecule type" value="Genomic_DNA"/>
</dbReference>
<gene>
    <name evidence="2" type="ORF">LCGC14_1218900</name>
</gene>
<feature type="region of interest" description="Disordered" evidence="1">
    <location>
        <begin position="45"/>
        <end position="64"/>
    </location>
</feature>
<feature type="region of interest" description="Disordered" evidence="1">
    <location>
        <begin position="1"/>
        <end position="24"/>
    </location>
</feature>
<dbReference type="AlphaFoldDB" id="A0A0F9NU52"/>
<feature type="compositionally biased region" description="Basic residues" evidence="1">
    <location>
        <begin position="45"/>
        <end position="55"/>
    </location>
</feature>
<sequence length="109" mass="11739">MSAKTGKDEVTSEPVTPEEKTGKAHKHYYRKNGICACGVVKKTKPRAKPKAKPKVKPAVPAGKTVGSLAPGVQFPYKGQTYTRYGETEEAVVAEGIDGEIIRIPKDTLV</sequence>
<evidence type="ECO:0000256" key="1">
    <source>
        <dbReference type="SAM" id="MobiDB-lite"/>
    </source>
</evidence>
<evidence type="ECO:0000313" key="2">
    <source>
        <dbReference type="EMBL" id="KKM92385.1"/>
    </source>
</evidence>
<accession>A0A0F9NU52</accession>
<organism evidence="2">
    <name type="scientific">marine sediment metagenome</name>
    <dbReference type="NCBI Taxonomy" id="412755"/>
    <lineage>
        <taxon>unclassified sequences</taxon>
        <taxon>metagenomes</taxon>
        <taxon>ecological metagenomes</taxon>
    </lineage>
</organism>
<reference evidence="2" key="1">
    <citation type="journal article" date="2015" name="Nature">
        <title>Complex archaea that bridge the gap between prokaryotes and eukaryotes.</title>
        <authorList>
            <person name="Spang A."/>
            <person name="Saw J.H."/>
            <person name="Jorgensen S.L."/>
            <person name="Zaremba-Niedzwiedzka K."/>
            <person name="Martijn J."/>
            <person name="Lind A.E."/>
            <person name="van Eijk R."/>
            <person name="Schleper C."/>
            <person name="Guy L."/>
            <person name="Ettema T.J."/>
        </authorList>
    </citation>
    <scope>NUCLEOTIDE SEQUENCE</scope>
</reference>
<name>A0A0F9NU52_9ZZZZ</name>
<protein>
    <submittedName>
        <fullName evidence="2">Uncharacterized protein</fullName>
    </submittedName>
</protein>
<comment type="caution">
    <text evidence="2">The sequence shown here is derived from an EMBL/GenBank/DDBJ whole genome shotgun (WGS) entry which is preliminary data.</text>
</comment>